<dbReference type="EMBL" id="FNJU01000003">
    <property type="protein sequence ID" value="SDP52413.1"/>
    <property type="molecule type" value="Genomic_DNA"/>
</dbReference>
<dbReference type="STRING" id="930152.SAMN05216565_103470"/>
<evidence type="ECO:0000313" key="3">
    <source>
        <dbReference type="Proteomes" id="UP000199159"/>
    </source>
</evidence>
<dbReference type="RefSeq" id="WP_090852535.1">
    <property type="nucleotide sequence ID" value="NZ_FNJU01000003.1"/>
</dbReference>
<organism evidence="2 3">
    <name type="scientific">Litchfieldia salsa</name>
    <dbReference type="NCBI Taxonomy" id="930152"/>
    <lineage>
        <taxon>Bacteria</taxon>
        <taxon>Bacillati</taxon>
        <taxon>Bacillota</taxon>
        <taxon>Bacilli</taxon>
        <taxon>Bacillales</taxon>
        <taxon>Bacillaceae</taxon>
        <taxon>Litchfieldia</taxon>
    </lineage>
</organism>
<reference evidence="3" key="1">
    <citation type="submission" date="2016-10" db="EMBL/GenBank/DDBJ databases">
        <authorList>
            <person name="Varghese N."/>
            <person name="Submissions S."/>
        </authorList>
    </citation>
    <scope>NUCLEOTIDE SEQUENCE [LARGE SCALE GENOMIC DNA]</scope>
    <source>
        <strain evidence="3">IBRC-M10078</strain>
    </source>
</reference>
<dbReference type="OrthoDB" id="2939938at2"/>
<evidence type="ECO:0000313" key="2">
    <source>
        <dbReference type="EMBL" id="SDP52413.1"/>
    </source>
</evidence>
<dbReference type="Proteomes" id="UP000199159">
    <property type="component" value="Unassembled WGS sequence"/>
</dbReference>
<gene>
    <name evidence="2" type="ORF">SAMN05216565_103470</name>
</gene>
<dbReference type="Pfam" id="PF20613">
    <property type="entry name" value="HipA_2"/>
    <property type="match status" value="1"/>
</dbReference>
<protein>
    <recommendedName>
        <fullName evidence="1">HipA-like kinase domain-containing protein</fullName>
    </recommendedName>
</protein>
<keyword evidence="3" id="KW-1185">Reference proteome</keyword>
<dbReference type="InterPro" id="IPR046748">
    <property type="entry name" value="HipA_2"/>
</dbReference>
<evidence type="ECO:0000259" key="1">
    <source>
        <dbReference type="Pfam" id="PF20613"/>
    </source>
</evidence>
<dbReference type="AlphaFoldDB" id="A0A1H0TEC7"/>
<feature type="domain" description="HipA-like kinase" evidence="1">
    <location>
        <begin position="32"/>
        <end position="243"/>
    </location>
</feature>
<name>A0A1H0TEC7_9BACI</name>
<sequence length="270" mass="31701">MTVENESKNHTKVPVQYIQTLRGGTAHVILFNDGKKYVVKWNATKKDRGREVVNEYIIGKLATLFSLPVIPFEIVYISKEFIENTPELKSNKNNYLSGYQYACIYIENTLVFEDVRQDPPSKSEIKNRDMLAGITVFDQWVNNSDRGTMNVLFEPLVEGGYYVHMIDHGRCFPGRYQWSAQTLSQMPEYNFHWPFYKWVYSNLHDDNELSSFAKKIVNMPNNLIYEVIQSIPQEWDVNTEDRESLYIFLLKQKDELPNILEKIAIYRNTL</sequence>
<accession>A0A1H0TEC7</accession>
<proteinExistence type="predicted"/>